<keyword evidence="3" id="KW-0433">Leucine-rich repeat</keyword>
<dbReference type="InterPro" id="IPR041075">
    <property type="entry name" value="NOD1/2_WH"/>
</dbReference>
<dbReference type="PANTHER" id="PTHR24106">
    <property type="entry name" value="NACHT, LRR AND CARD DOMAINS-CONTAINING"/>
    <property type="match status" value="1"/>
</dbReference>
<dbReference type="Pfam" id="PF17779">
    <property type="entry name" value="WHD_NOD2"/>
    <property type="match status" value="1"/>
</dbReference>
<dbReference type="AlphaFoldDB" id="H3BVM6"/>
<dbReference type="Pfam" id="PF05729">
    <property type="entry name" value="NACHT"/>
    <property type="match status" value="1"/>
</dbReference>
<accession>H3BVM6</accession>
<dbReference type="Pfam" id="PF17776">
    <property type="entry name" value="NLRC4_HD2"/>
    <property type="match status" value="1"/>
</dbReference>
<dbReference type="PROSITE" id="PS50837">
    <property type="entry name" value="NACHT"/>
    <property type="match status" value="1"/>
</dbReference>
<reference evidence="9" key="3">
    <citation type="submission" date="2025-09" db="UniProtKB">
        <authorList>
            <consortium name="Ensembl"/>
        </authorList>
    </citation>
    <scope>IDENTIFICATION</scope>
</reference>
<evidence type="ECO:0000256" key="1">
    <source>
        <dbReference type="ARBA" id="ARBA00004496"/>
    </source>
</evidence>
<organism evidence="9 10">
    <name type="scientific">Tetraodon nigroviridis</name>
    <name type="common">Spotted green pufferfish</name>
    <name type="synonym">Chelonodon nigroviridis</name>
    <dbReference type="NCBI Taxonomy" id="99883"/>
    <lineage>
        <taxon>Eukaryota</taxon>
        <taxon>Metazoa</taxon>
        <taxon>Chordata</taxon>
        <taxon>Craniata</taxon>
        <taxon>Vertebrata</taxon>
        <taxon>Euteleostomi</taxon>
        <taxon>Actinopterygii</taxon>
        <taxon>Neopterygii</taxon>
        <taxon>Teleostei</taxon>
        <taxon>Neoteleostei</taxon>
        <taxon>Acanthomorphata</taxon>
        <taxon>Eupercaria</taxon>
        <taxon>Tetraodontiformes</taxon>
        <taxon>Tetradontoidea</taxon>
        <taxon>Tetraodontidae</taxon>
        <taxon>Tetraodon</taxon>
    </lineage>
</organism>
<protein>
    <submittedName>
        <fullName evidence="9">NLR family, CARD domain containing 3-like 1</fullName>
    </submittedName>
</protein>
<reference evidence="10" key="1">
    <citation type="journal article" date="2004" name="Nature">
        <title>Genome duplication in the teleost fish Tetraodon nigroviridis reveals the early vertebrate proto-karyotype.</title>
        <authorList>
            <person name="Jaillon O."/>
            <person name="Aury J.-M."/>
            <person name="Brunet F."/>
            <person name="Petit J.-L."/>
            <person name="Stange-Thomann N."/>
            <person name="Mauceli E."/>
            <person name="Bouneau L."/>
            <person name="Fischer C."/>
            <person name="Ozouf-Costaz C."/>
            <person name="Bernot A."/>
            <person name="Nicaud S."/>
            <person name="Jaffe D."/>
            <person name="Fisher S."/>
            <person name="Lutfalla G."/>
            <person name="Dossat C."/>
            <person name="Segurens B."/>
            <person name="Dasilva C."/>
            <person name="Salanoubat M."/>
            <person name="Levy M."/>
            <person name="Boudet N."/>
            <person name="Castellano S."/>
            <person name="Anthouard V."/>
            <person name="Jubin C."/>
            <person name="Castelli V."/>
            <person name="Katinka M."/>
            <person name="Vacherie B."/>
            <person name="Biemont C."/>
            <person name="Skalli Z."/>
            <person name="Cattolico L."/>
            <person name="Poulain J."/>
            <person name="De Berardinis V."/>
            <person name="Cruaud C."/>
            <person name="Duprat S."/>
            <person name="Brottier P."/>
            <person name="Coutanceau J.-P."/>
            <person name="Gouzy J."/>
            <person name="Parra G."/>
            <person name="Lardier G."/>
            <person name="Chapple C."/>
            <person name="McKernan K.J."/>
            <person name="McEwan P."/>
            <person name="Bosak S."/>
            <person name="Kellis M."/>
            <person name="Volff J.-N."/>
            <person name="Guigo R."/>
            <person name="Zody M.C."/>
            <person name="Mesirov J."/>
            <person name="Lindblad-Toh K."/>
            <person name="Birren B."/>
            <person name="Nusbaum C."/>
            <person name="Kahn D."/>
            <person name="Robinson-Rechavi M."/>
            <person name="Laudet V."/>
            <person name="Schachter V."/>
            <person name="Quetier F."/>
            <person name="Saurin W."/>
            <person name="Scarpelli C."/>
            <person name="Wincker P."/>
            <person name="Lander E.S."/>
            <person name="Weissenbach J."/>
            <person name="Roest Crollius H."/>
        </authorList>
    </citation>
    <scope>NUCLEOTIDE SEQUENCE [LARGE SCALE GENOMIC DNA]</scope>
</reference>
<name>H3BVM6_TETNG</name>
<evidence type="ECO:0000256" key="2">
    <source>
        <dbReference type="ARBA" id="ARBA00022490"/>
    </source>
</evidence>
<comment type="subcellular location">
    <subcellularLocation>
        <location evidence="1">Cytoplasm</location>
    </subcellularLocation>
</comment>
<dbReference type="Proteomes" id="UP000007303">
    <property type="component" value="Unassembled WGS sequence"/>
</dbReference>
<dbReference type="Gene3D" id="3.40.50.300">
    <property type="entry name" value="P-loop containing nucleotide triphosphate hydrolases"/>
    <property type="match status" value="1"/>
</dbReference>
<feature type="compositionally biased region" description="Basic and acidic residues" evidence="7">
    <location>
        <begin position="105"/>
        <end position="115"/>
    </location>
</feature>
<dbReference type="Pfam" id="PF14484">
    <property type="entry name" value="FISNA"/>
    <property type="match status" value="1"/>
</dbReference>
<proteinExistence type="predicted"/>
<reference evidence="9" key="2">
    <citation type="submission" date="2025-08" db="UniProtKB">
        <authorList>
            <consortium name="Ensembl"/>
        </authorList>
    </citation>
    <scope>IDENTIFICATION</scope>
</reference>
<keyword evidence="2" id="KW-0963">Cytoplasm</keyword>
<dbReference type="GO" id="GO:0005737">
    <property type="term" value="C:cytoplasm"/>
    <property type="evidence" value="ECO:0007669"/>
    <property type="project" value="UniProtKB-SubCell"/>
</dbReference>
<evidence type="ECO:0000259" key="8">
    <source>
        <dbReference type="PROSITE" id="PS50837"/>
    </source>
</evidence>
<evidence type="ECO:0000256" key="3">
    <source>
        <dbReference type="ARBA" id="ARBA00022614"/>
    </source>
</evidence>
<dbReference type="Ensembl" id="ENSTNIT00000002901.1">
    <property type="protein sequence ID" value="ENSTNIP00000000038.1"/>
    <property type="gene ID" value="ENSTNIG00000000884.1"/>
</dbReference>
<evidence type="ECO:0000256" key="4">
    <source>
        <dbReference type="ARBA" id="ARBA00022737"/>
    </source>
</evidence>
<dbReference type="InParanoid" id="H3BVM6"/>
<evidence type="ECO:0000313" key="9">
    <source>
        <dbReference type="Ensembl" id="ENSTNIP00000000038.1"/>
    </source>
</evidence>
<evidence type="ECO:0000313" key="10">
    <source>
        <dbReference type="Proteomes" id="UP000007303"/>
    </source>
</evidence>
<sequence length="753" mass="85816">MEGSSDSSSIGEAVSGRGQHLPEEDDLFYIPERRPPLDLGVAPMDISQWLHVRQALSPPLSYGAMTSDDDLGLMDEEDESSTRMQLNRSDSFSSCCTFDSDDSEDRMREMKSKEEDVAEMTTAPGLGSEPTGPAHPSLTVEFTLKAICDTFGRLPSDDLKAVKMLLRKRYPRSFNTPPDHMDTLDLVDRLLQCFGLQGSLQTAETLLAEIGQKKAEAYLQTLCIRNEVRHDLCETLRRTYGEVCEDSPQQEQKRPFDDVFADLHITSTCDNGPNIEHEVMQIEKLDSNQDAGKRLSTKDILSSERMEQVHRRLAVLIGVAGSGKSMAVRRLILDWVDRRAHQHVAFLFPVPFRELKQFEGSEVSLLQIIQTLYPETRKLRDKDYRDCKMMFVFDGLDEFSKELDFQNTRLLSDYADSADLNVLVVNLLRERLYYSSLFLVTSRPQVNAYVPWDTIYDEIELRGFCTPEKDEYFRKRFREPDQAARVIAHINSVRTLRIMCHLPLFCSLVANEYERVFREGGVRAELPRSLTCVYTELLLTLARHHRRFRAPEWSPDEQKGFLMKLGALAFQMLERGQFKISKCDWKEAGLSDTEAVINSGLCTQYITKPFVLEHVKVLSFIHPTVQEYLAALYAYLSFRDLKKNVFENQGKHSLRRLPGPSVMELYRCAVDRSLLCEDGRLDLFLRFLFGMATAANLERLRPFCTPSVPSASFVKDATALLRKKIGETPASGRRSNLQHCLEELGVPATQAAS</sequence>
<feature type="domain" description="NACHT" evidence="8">
    <location>
        <begin position="312"/>
        <end position="444"/>
    </location>
</feature>
<dbReference type="InterPro" id="IPR041267">
    <property type="entry name" value="NLRP_HD2"/>
</dbReference>
<dbReference type="InterPro" id="IPR051261">
    <property type="entry name" value="NLR"/>
</dbReference>
<keyword evidence="10" id="KW-1185">Reference proteome</keyword>
<dbReference type="InterPro" id="IPR007111">
    <property type="entry name" value="NACHT_NTPase"/>
</dbReference>
<dbReference type="OMA" id="HVTFLFP"/>
<dbReference type="SUPFAM" id="SSF52540">
    <property type="entry name" value="P-loop containing nucleoside triphosphate hydrolases"/>
    <property type="match status" value="1"/>
</dbReference>
<dbReference type="InterPro" id="IPR011029">
    <property type="entry name" value="DEATH-like_dom_sf"/>
</dbReference>
<feature type="compositionally biased region" description="Polar residues" evidence="7">
    <location>
        <begin position="1"/>
        <end position="10"/>
    </location>
</feature>
<evidence type="ECO:0000256" key="5">
    <source>
        <dbReference type="ARBA" id="ARBA00022741"/>
    </source>
</evidence>
<feature type="compositionally biased region" description="Acidic residues" evidence="7">
    <location>
        <begin position="67"/>
        <end position="79"/>
    </location>
</feature>
<keyword evidence="6" id="KW-0067">ATP-binding</keyword>
<dbReference type="GO" id="GO:0005524">
    <property type="term" value="F:ATP binding"/>
    <property type="evidence" value="ECO:0007669"/>
    <property type="project" value="UniProtKB-KW"/>
</dbReference>
<keyword evidence="4" id="KW-0677">Repeat</keyword>
<evidence type="ECO:0000256" key="6">
    <source>
        <dbReference type="ARBA" id="ARBA00022840"/>
    </source>
</evidence>
<keyword evidence="5" id="KW-0547">Nucleotide-binding</keyword>
<feature type="region of interest" description="Disordered" evidence="7">
    <location>
        <begin position="60"/>
        <end position="80"/>
    </location>
</feature>
<feature type="region of interest" description="Disordered" evidence="7">
    <location>
        <begin position="94"/>
        <end position="132"/>
    </location>
</feature>
<evidence type="ECO:0000256" key="7">
    <source>
        <dbReference type="SAM" id="MobiDB-lite"/>
    </source>
</evidence>
<feature type="region of interest" description="Disordered" evidence="7">
    <location>
        <begin position="1"/>
        <end position="26"/>
    </location>
</feature>
<dbReference type="InterPro" id="IPR027417">
    <property type="entry name" value="P-loop_NTPase"/>
</dbReference>
<dbReference type="SMART" id="SM01288">
    <property type="entry name" value="FISNA"/>
    <property type="match status" value="1"/>
</dbReference>
<dbReference type="FunCoup" id="H3BVM6">
    <property type="interactions" value="76"/>
</dbReference>
<dbReference type="HOGENOM" id="CLU_002274_3_2_1"/>
<dbReference type="InterPro" id="IPR029495">
    <property type="entry name" value="NACHT-assoc"/>
</dbReference>
<dbReference type="GeneTree" id="ENSGT01070000253760"/>
<dbReference type="Gene3D" id="1.10.533.10">
    <property type="entry name" value="Death Domain, Fas"/>
    <property type="match status" value="1"/>
</dbReference>